<reference evidence="2 3" key="1">
    <citation type="submission" date="2018-10" db="EMBL/GenBank/DDBJ databases">
        <title>Natrarchaeobius chitinivorans gen. nov., sp. nov., and Natrarchaeobius haloalkaliphilus sp. nov., alkaliphilic, chitin-utilizing haloarchaea from hypersaline alkaline lakes.</title>
        <authorList>
            <person name="Sorokin D.Y."/>
            <person name="Elcheninov A.G."/>
            <person name="Kostrikina N.A."/>
            <person name="Bale N.J."/>
            <person name="Sinninghe Damste J.S."/>
            <person name="Khijniak T.V."/>
            <person name="Kublanov I.V."/>
            <person name="Toshchakov S.V."/>
        </authorList>
    </citation>
    <scope>NUCLEOTIDE SEQUENCE [LARGE SCALE GENOMIC DNA]</scope>
    <source>
        <strain evidence="2 3">AArcht7</strain>
    </source>
</reference>
<keyword evidence="3" id="KW-1185">Reference proteome</keyword>
<keyword evidence="1" id="KW-0472">Membrane</keyword>
<gene>
    <name evidence="2" type="ORF">EA472_16470</name>
</gene>
<name>A0A3N6MMY5_NATCH</name>
<proteinExistence type="predicted"/>
<evidence type="ECO:0000256" key="1">
    <source>
        <dbReference type="SAM" id="Phobius"/>
    </source>
</evidence>
<dbReference type="Proteomes" id="UP000281431">
    <property type="component" value="Unassembled WGS sequence"/>
</dbReference>
<dbReference type="EMBL" id="REFZ01000012">
    <property type="protein sequence ID" value="RQG98810.1"/>
    <property type="molecule type" value="Genomic_DNA"/>
</dbReference>
<evidence type="ECO:0000313" key="3">
    <source>
        <dbReference type="Proteomes" id="UP000281431"/>
    </source>
</evidence>
<keyword evidence="1" id="KW-0812">Transmembrane</keyword>
<accession>A0A3N6MMY5</accession>
<comment type="caution">
    <text evidence="2">The sequence shown here is derived from an EMBL/GenBank/DDBJ whole genome shotgun (WGS) entry which is preliminary data.</text>
</comment>
<evidence type="ECO:0000313" key="2">
    <source>
        <dbReference type="EMBL" id="RQG98810.1"/>
    </source>
</evidence>
<sequence>MSARSVADFGGIRDGEQYLVSETECPPMSSDGSLMATEDEEFVREIMYIMIVWTIAVIIAGIVLVLLRDPFAGLFAFAPIGL</sequence>
<organism evidence="2 3">
    <name type="scientific">Natrarchaeobius chitinivorans</name>
    <dbReference type="NCBI Taxonomy" id="1679083"/>
    <lineage>
        <taxon>Archaea</taxon>
        <taxon>Methanobacteriati</taxon>
        <taxon>Methanobacteriota</taxon>
        <taxon>Stenosarchaea group</taxon>
        <taxon>Halobacteria</taxon>
        <taxon>Halobacteriales</taxon>
        <taxon>Natrialbaceae</taxon>
        <taxon>Natrarchaeobius</taxon>
    </lineage>
</organism>
<dbReference type="AlphaFoldDB" id="A0A3N6MMY5"/>
<keyword evidence="1" id="KW-1133">Transmembrane helix</keyword>
<protein>
    <submittedName>
        <fullName evidence="2">Uncharacterized protein</fullName>
    </submittedName>
</protein>
<feature type="transmembrane region" description="Helical" evidence="1">
    <location>
        <begin position="46"/>
        <end position="67"/>
    </location>
</feature>